<dbReference type="Pfam" id="PF00651">
    <property type="entry name" value="BTB"/>
    <property type="match status" value="1"/>
</dbReference>
<reference evidence="3" key="1">
    <citation type="journal article" date="2018" name="Genome Biol. Evol.">
        <title>Genomics and development of Lentinus tigrinus, a white-rot wood-decaying mushroom with dimorphic fruiting bodies.</title>
        <authorList>
            <person name="Wu B."/>
            <person name="Xu Z."/>
            <person name="Knudson A."/>
            <person name="Carlson A."/>
            <person name="Chen N."/>
            <person name="Kovaka S."/>
            <person name="LaButti K."/>
            <person name="Lipzen A."/>
            <person name="Pennachio C."/>
            <person name="Riley R."/>
            <person name="Schakwitz W."/>
            <person name="Umezawa K."/>
            <person name="Ohm R.A."/>
            <person name="Grigoriev I.V."/>
            <person name="Nagy L.G."/>
            <person name="Gibbons J."/>
            <person name="Hibbett D."/>
        </authorList>
    </citation>
    <scope>NUCLEOTIDE SEQUENCE [LARGE SCALE GENOMIC DNA]</scope>
    <source>
        <strain evidence="3">ALCF2SS1-6</strain>
    </source>
</reference>
<evidence type="ECO:0000259" key="2">
    <source>
        <dbReference type="SMART" id="SM00225"/>
    </source>
</evidence>
<dbReference type="STRING" id="1328759.A0A5C2S4U7"/>
<name>A0A5C2S4U7_9APHY</name>
<dbReference type="OrthoDB" id="3036049at2759"/>
<feature type="compositionally biased region" description="Basic residues" evidence="1">
    <location>
        <begin position="1"/>
        <end position="10"/>
    </location>
</feature>
<evidence type="ECO:0000313" key="3">
    <source>
        <dbReference type="EMBL" id="RPD58570.1"/>
    </source>
</evidence>
<dbReference type="CDD" id="cd18186">
    <property type="entry name" value="BTB_POZ_ZBTB_KLHL-like"/>
    <property type="match status" value="1"/>
</dbReference>
<organism evidence="3 4">
    <name type="scientific">Lentinus tigrinus ALCF2SS1-6</name>
    <dbReference type="NCBI Taxonomy" id="1328759"/>
    <lineage>
        <taxon>Eukaryota</taxon>
        <taxon>Fungi</taxon>
        <taxon>Dikarya</taxon>
        <taxon>Basidiomycota</taxon>
        <taxon>Agaricomycotina</taxon>
        <taxon>Agaricomycetes</taxon>
        <taxon>Polyporales</taxon>
        <taxon>Polyporaceae</taxon>
        <taxon>Lentinus</taxon>
    </lineage>
</organism>
<gene>
    <name evidence="3" type="ORF">L227DRAFT_505003</name>
</gene>
<dbReference type="InterPro" id="IPR011333">
    <property type="entry name" value="SKP1/BTB/POZ_sf"/>
</dbReference>
<feature type="region of interest" description="Disordered" evidence="1">
    <location>
        <begin position="1"/>
        <end position="33"/>
    </location>
</feature>
<feature type="compositionally biased region" description="Acidic residues" evidence="1">
    <location>
        <begin position="15"/>
        <end position="27"/>
    </location>
</feature>
<accession>A0A5C2S4U7</accession>
<dbReference type="SMART" id="SM00225">
    <property type="entry name" value="BTB"/>
    <property type="match status" value="1"/>
</dbReference>
<dbReference type="InterPro" id="IPR000210">
    <property type="entry name" value="BTB/POZ_dom"/>
</dbReference>
<evidence type="ECO:0000313" key="4">
    <source>
        <dbReference type="Proteomes" id="UP000313359"/>
    </source>
</evidence>
<proteinExistence type="predicted"/>
<dbReference type="Proteomes" id="UP000313359">
    <property type="component" value="Unassembled WGS sequence"/>
</dbReference>
<evidence type="ECO:0000256" key="1">
    <source>
        <dbReference type="SAM" id="MobiDB-lite"/>
    </source>
</evidence>
<sequence length="338" mass="38111">MSAHVSRKRARTEVQEDAATEAIDDSDAGGQPVRDEEYWFEDGTIILLAGNVEFKVYACLLVKHSPVFKDMLSLPQPEDASSNPVRPPTVRLEDFPDDLKYVFEVIMPANALHPFGFPKVDHDRLSAWIRIGIKYQIDGLVQEALEYLRQVYPDDLDVYWRENRTERAKLLSPIGIVNLARLTGALDLLPVALMDCCQMESGIVEGFQRGDGTFERLSDHDLELCFKARDKLIEEQMKLLHQLLDIRAPSLNECQDSDCEDEINIYWRSLVSVGLCAPTPLGPWVSSIKTNMPELCSECRTALVDRAVTVGRDIFSRLPDIMGVVVEDWGKMPSPSTT</sequence>
<dbReference type="AlphaFoldDB" id="A0A5C2S4U7"/>
<dbReference type="Gene3D" id="3.30.710.10">
    <property type="entry name" value="Potassium Channel Kv1.1, Chain A"/>
    <property type="match status" value="1"/>
</dbReference>
<dbReference type="SUPFAM" id="SSF54695">
    <property type="entry name" value="POZ domain"/>
    <property type="match status" value="1"/>
</dbReference>
<protein>
    <recommendedName>
        <fullName evidence="2">BTB domain-containing protein</fullName>
    </recommendedName>
</protein>
<dbReference type="EMBL" id="ML122274">
    <property type="protein sequence ID" value="RPD58570.1"/>
    <property type="molecule type" value="Genomic_DNA"/>
</dbReference>
<keyword evidence="4" id="KW-1185">Reference proteome</keyword>
<feature type="domain" description="BTB" evidence="2">
    <location>
        <begin position="43"/>
        <end position="152"/>
    </location>
</feature>